<feature type="region of interest" description="Disordered" evidence="1">
    <location>
        <begin position="538"/>
        <end position="571"/>
    </location>
</feature>
<accession>U6GN87</accession>
<feature type="compositionally biased region" description="Low complexity" evidence="1">
    <location>
        <begin position="375"/>
        <end position="395"/>
    </location>
</feature>
<feature type="region of interest" description="Disordered" evidence="1">
    <location>
        <begin position="257"/>
        <end position="294"/>
    </location>
</feature>
<sequence>MKKKVKILIGVGVALLLVAILTVTLVIVLRKEEWIVLERSFSSLNDQCTPDWSGNSDWRRKRCKMPLICAAARDQKTGYCRMPWSEGEGKSCSASVHLCSPGLACDPYLKICRRLISVGGSCTEQNAFMCESGICGFAATQTVEGEPLGGRHSLSRYCIVKDLPPGAACDRFRHCVSDCLQCVQGTCKPVFSPLQQQQNLIEQQQELMLPLAVNGFSAEQQQQQQQQVDSSPHHPHAMETRRLQHMQQISSSNINAAVAPQDPNQPFVSFQQQLQQQQKQQQQNQQQQEGPLDEATVRAAWEQRAAEASALLGEPVTAADLSLFFSLPRDKDGVPLQTRNEQNASNIEQQLHGQQAPWNQLQESSAFPEQQLQLPPTAAGGTPGAAASTTAATGSQQRPLLNGSLAKRLARLFTGVSYAFSPETANLQMWGPPMHGFPSALPPQLAQQAQAANPAAALAYPRTAAPTAAAIADPAAAAAAAAGGPQNAYLSTVLPSSMPLQEAEQQVSPQQLQQLQQLLLQQQQGASPFDSSLEAMEAGEATAANPPSKPPPAAPAAPAAPAEGTLTSEEEGEPIQGLVFPGLLGPAIKPFSVLGYPGKRPTGPLPPPLASSPALNMQQPPLPSRLPPTGPPIAGASAAVAPLPPLSTVPLGAIGGAGALGSPAAAAALGGTGALTPLMPPAGLPGVGGPLLGPLPGRFPTDYKGGCWIDRCCASHHYCSFLHASQGCQLRKREGASCVGDSERECEDRLSCINGECSPWFTSRHASAGDTIILTDNVDLDSVCAPWQRFEYGAPGGGGLPGGHGGGGGLGPPQLALPSPLEAPNPYANNLGRDIVRVASAELPLILHVCLYYGICIFVSGMKGAYEKAQNSIL</sequence>
<keyword evidence="3" id="KW-1185">Reference proteome</keyword>
<dbReference type="OMA" id="RKEEWIV"/>
<evidence type="ECO:0000313" key="3">
    <source>
        <dbReference type="Proteomes" id="UP000018050"/>
    </source>
</evidence>
<evidence type="ECO:0000256" key="1">
    <source>
        <dbReference type="SAM" id="MobiDB-lite"/>
    </source>
</evidence>
<organism evidence="2 3">
    <name type="scientific">Eimeria acervulina</name>
    <name type="common">Coccidian parasite</name>
    <dbReference type="NCBI Taxonomy" id="5801"/>
    <lineage>
        <taxon>Eukaryota</taxon>
        <taxon>Sar</taxon>
        <taxon>Alveolata</taxon>
        <taxon>Apicomplexa</taxon>
        <taxon>Conoidasida</taxon>
        <taxon>Coccidia</taxon>
        <taxon>Eucoccidiorida</taxon>
        <taxon>Eimeriorina</taxon>
        <taxon>Eimeriidae</taxon>
        <taxon>Eimeria</taxon>
    </lineage>
</organism>
<dbReference type="Proteomes" id="UP000018050">
    <property type="component" value="Unassembled WGS sequence"/>
</dbReference>
<proteinExistence type="predicted"/>
<feature type="compositionally biased region" description="Low complexity" evidence="1">
    <location>
        <begin position="271"/>
        <end position="288"/>
    </location>
</feature>
<feature type="region of interest" description="Disordered" evidence="1">
    <location>
        <begin position="599"/>
        <end position="620"/>
    </location>
</feature>
<evidence type="ECO:0000313" key="2">
    <source>
        <dbReference type="EMBL" id="CDI80064.1"/>
    </source>
</evidence>
<feature type="region of interest" description="Disordered" evidence="1">
    <location>
        <begin position="373"/>
        <end position="399"/>
    </location>
</feature>
<dbReference type="GeneID" id="25269422"/>
<dbReference type="OrthoDB" id="346162at2759"/>
<dbReference type="RefSeq" id="XP_013249923.1">
    <property type="nucleotide sequence ID" value="XM_013394469.1"/>
</dbReference>
<name>U6GN87_EIMAC</name>
<reference evidence="2" key="1">
    <citation type="submission" date="2013-10" db="EMBL/GenBank/DDBJ databases">
        <title>Genomic analysis of the causative agents of coccidiosis in chickens.</title>
        <authorList>
            <person name="Reid A.J."/>
            <person name="Blake D."/>
            <person name="Billington K."/>
            <person name="Browne H."/>
            <person name="Dunn M."/>
            <person name="Hung S."/>
            <person name="Kawahara F."/>
            <person name="Miranda-Saavedra D."/>
            <person name="Mourier T."/>
            <person name="Nagra H."/>
            <person name="Otto T.D."/>
            <person name="Rawlings N."/>
            <person name="Sanchez A."/>
            <person name="Sanders M."/>
            <person name="Subramaniam C."/>
            <person name="Tay Y."/>
            <person name="Dear P."/>
            <person name="Doerig C."/>
            <person name="Gruber A."/>
            <person name="Parkinson J."/>
            <person name="Shirley M."/>
            <person name="Wan K.L."/>
            <person name="Berriman M."/>
            <person name="Tomley F."/>
            <person name="Pain A."/>
        </authorList>
    </citation>
    <scope>NUCLEOTIDE SEQUENCE</scope>
    <source>
        <strain evidence="2">Houghton</strain>
    </source>
</reference>
<dbReference type="EMBL" id="HG671135">
    <property type="protein sequence ID" value="CDI80064.1"/>
    <property type="molecule type" value="Genomic_DNA"/>
</dbReference>
<dbReference type="AlphaFoldDB" id="U6GN87"/>
<dbReference type="VEuPathDB" id="ToxoDB:EAH_00013520"/>
<protein>
    <submittedName>
        <fullName evidence="2">Uncharacterized protein</fullName>
    </submittedName>
</protein>
<gene>
    <name evidence="2" type="ORF">EAH_00013520</name>
</gene>
<reference evidence="2" key="2">
    <citation type="submission" date="2013-10" db="EMBL/GenBank/DDBJ databases">
        <authorList>
            <person name="Aslett M."/>
        </authorList>
    </citation>
    <scope>NUCLEOTIDE SEQUENCE</scope>
    <source>
        <strain evidence="2">Houghton</strain>
    </source>
</reference>